<evidence type="ECO:0000313" key="2">
    <source>
        <dbReference type="EMBL" id="MDC3988795.1"/>
    </source>
</evidence>
<dbReference type="RefSeq" id="WP_272428033.1">
    <property type="nucleotide sequence ID" value="NZ_JAGTJJ010000083.1"/>
</dbReference>
<comment type="caution">
    <text evidence="2">The sequence shown here is derived from an EMBL/GenBank/DDBJ whole genome shotgun (WGS) entry which is preliminary data.</text>
</comment>
<evidence type="ECO:0000313" key="3">
    <source>
        <dbReference type="Proteomes" id="UP001151081"/>
    </source>
</evidence>
<gene>
    <name evidence="2" type="ORF">KEG57_50485</name>
</gene>
<organism evidence="2 3">
    <name type="scientific">Polyangium jinanense</name>
    <dbReference type="NCBI Taxonomy" id="2829994"/>
    <lineage>
        <taxon>Bacteria</taxon>
        <taxon>Pseudomonadati</taxon>
        <taxon>Myxococcota</taxon>
        <taxon>Polyangia</taxon>
        <taxon>Polyangiales</taxon>
        <taxon>Polyangiaceae</taxon>
        <taxon>Polyangium</taxon>
    </lineage>
</organism>
<dbReference type="AlphaFoldDB" id="A0A9X3XG69"/>
<dbReference type="EMBL" id="JAGTJJ010000083">
    <property type="protein sequence ID" value="MDC3988795.1"/>
    <property type="molecule type" value="Genomic_DNA"/>
</dbReference>
<sequence length="308" mass="33811">MGYPMHEDPETATFWANVARVDGVRFNRQTNSKSAPSTPAEKGSGPGADLYEITTDAAANTINDMVAASDAFNWWGELITMLYNPAGAFRDVVFEIVGDAMKAGIAARKFWHDHKFAKGDRIYISTNVAYPSGEVTVYCGCSVLGSDYNRFIQKGSSFSREDMQRIDNYYGAIPDPLPPVVQLKLDSRNITVRRTSMTLDKGSWVPGKEPPETLDIHSVICEVSADGVTAPVGVSGQIVYEGGDLKWTIKFNLTCNPGVNTGLASAGCQSIAENEWHAEMESIDPSGVPDQSRAWYCYVWKTDWSHRG</sequence>
<protein>
    <submittedName>
        <fullName evidence="2">Uncharacterized protein</fullName>
    </submittedName>
</protein>
<dbReference type="Proteomes" id="UP001151081">
    <property type="component" value="Unassembled WGS sequence"/>
</dbReference>
<feature type="region of interest" description="Disordered" evidence="1">
    <location>
        <begin position="28"/>
        <end position="47"/>
    </location>
</feature>
<feature type="compositionally biased region" description="Polar residues" evidence="1">
    <location>
        <begin position="28"/>
        <end position="37"/>
    </location>
</feature>
<evidence type="ECO:0000256" key="1">
    <source>
        <dbReference type="SAM" id="MobiDB-lite"/>
    </source>
</evidence>
<keyword evidence="3" id="KW-1185">Reference proteome</keyword>
<proteinExistence type="predicted"/>
<accession>A0A9X3XG69</accession>
<name>A0A9X3XG69_9BACT</name>
<reference evidence="2 3" key="1">
    <citation type="submission" date="2021-04" db="EMBL/GenBank/DDBJ databases">
        <title>Genome analysis of Polyangium sp.</title>
        <authorList>
            <person name="Li Y."/>
            <person name="Wang J."/>
        </authorList>
    </citation>
    <scope>NUCLEOTIDE SEQUENCE [LARGE SCALE GENOMIC DNA]</scope>
    <source>
        <strain evidence="2 3">SDU14</strain>
    </source>
</reference>